<protein>
    <submittedName>
        <fullName evidence="1">Uncharacterized protein</fullName>
    </submittedName>
</protein>
<name>U5CTY4_AMBTC</name>
<organism evidence="1 2">
    <name type="scientific">Amborella trichopoda</name>
    <dbReference type="NCBI Taxonomy" id="13333"/>
    <lineage>
        <taxon>Eukaryota</taxon>
        <taxon>Viridiplantae</taxon>
        <taxon>Streptophyta</taxon>
        <taxon>Embryophyta</taxon>
        <taxon>Tracheophyta</taxon>
        <taxon>Spermatophyta</taxon>
        <taxon>Magnoliopsida</taxon>
        <taxon>Amborellales</taxon>
        <taxon>Amborellaceae</taxon>
        <taxon>Amborella</taxon>
    </lineage>
</organism>
<evidence type="ECO:0000313" key="2">
    <source>
        <dbReference type="Proteomes" id="UP000017836"/>
    </source>
</evidence>
<dbReference type="Proteomes" id="UP000017836">
    <property type="component" value="Unassembled WGS sequence"/>
</dbReference>
<proteinExistence type="predicted"/>
<evidence type="ECO:0000313" key="1">
    <source>
        <dbReference type="EMBL" id="ERM93398.1"/>
    </source>
</evidence>
<dbReference type="HOGENOM" id="CLU_1221159_0_0_1"/>
<accession>U5CTY4</accession>
<dbReference type="EMBL" id="KI397786">
    <property type="protein sequence ID" value="ERM93398.1"/>
    <property type="molecule type" value="Genomic_DNA"/>
</dbReference>
<reference evidence="2" key="1">
    <citation type="journal article" date="2013" name="Science">
        <title>The Amborella genome and the evolution of flowering plants.</title>
        <authorList>
            <consortium name="Amborella Genome Project"/>
        </authorList>
    </citation>
    <scope>NUCLEOTIDE SEQUENCE [LARGE SCALE GENOMIC DNA]</scope>
</reference>
<gene>
    <name evidence="1" type="ORF">AMTR_s05407p00004870</name>
</gene>
<keyword evidence="2" id="KW-1185">Reference proteome</keyword>
<dbReference type="AlphaFoldDB" id="U5CTY4"/>
<dbReference type="Gramene" id="ERM93398">
    <property type="protein sequence ID" value="ERM93398"/>
    <property type="gene ID" value="AMTR_s05407p00004870"/>
</dbReference>
<sequence>MVTGLPPLSPHFPAGCLAGGRTSEGALSVGYGEMDRITSITNSELINGWSYKFSLEFNVKLWTKNHELFEYDTDAGRAFFRARSASRKEVRSGELGAEDVPKPIDLNFFGEPSHSFSQDSNLPTSFYLSIYSSRLGRLILVESAAFSPFFGRNSPLLNDPNRGGNQQLWQQKRGAGNLPIILGYIPNVSQFYPLHSIQLVQASRFNFSLRKRKSIKTMFRKFHPSHE</sequence>